<name>A0A5J5K3E2_9ACTN</name>
<dbReference type="AlphaFoldDB" id="A0A5J5K3E2"/>
<dbReference type="PANTHER" id="PTHR43610:SF1">
    <property type="entry name" value="N-ACETYLTRANSFERASE DOMAIN-CONTAINING PROTEIN"/>
    <property type="match status" value="1"/>
</dbReference>
<dbReference type="GO" id="GO:0016747">
    <property type="term" value="F:acyltransferase activity, transferring groups other than amino-acyl groups"/>
    <property type="evidence" value="ECO:0007669"/>
    <property type="project" value="InterPro"/>
</dbReference>
<organism evidence="2 3">
    <name type="scientific">Microbispora cellulosiformans</name>
    <dbReference type="NCBI Taxonomy" id="2614688"/>
    <lineage>
        <taxon>Bacteria</taxon>
        <taxon>Bacillati</taxon>
        <taxon>Actinomycetota</taxon>
        <taxon>Actinomycetes</taxon>
        <taxon>Streptosporangiales</taxon>
        <taxon>Streptosporangiaceae</taxon>
        <taxon>Microbispora</taxon>
    </lineage>
</organism>
<sequence length="204" mass="22631">MTAKMPAPVVLDGRVVRLEPLALGHVPDLYAAGRDDTEVWRFSPRVFPASEEGMHRHVAGLLARPLTTQFAVILKATGRAVGSTAYWDVAGFDESVEVGSTWYARAHWRTGVNTDCKILLLDHAFALGFNRVVLRTDIRNLRSQAAIERIGGVREGVLRRQLRRPDGTWRDSPLYSVLDDEWPSHRARLEGRFATLLSSGGTGS</sequence>
<dbReference type="PROSITE" id="PS51186">
    <property type="entry name" value="GNAT"/>
    <property type="match status" value="1"/>
</dbReference>
<dbReference type="PANTHER" id="PTHR43610">
    <property type="entry name" value="BLL6696 PROTEIN"/>
    <property type="match status" value="1"/>
</dbReference>
<comment type="caution">
    <text evidence="2">The sequence shown here is derived from an EMBL/GenBank/DDBJ whole genome shotgun (WGS) entry which is preliminary data.</text>
</comment>
<evidence type="ECO:0000259" key="1">
    <source>
        <dbReference type="PROSITE" id="PS51186"/>
    </source>
</evidence>
<dbReference type="InterPro" id="IPR000182">
    <property type="entry name" value="GNAT_dom"/>
</dbReference>
<evidence type="ECO:0000313" key="3">
    <source>
        <dbReference type="Proteomes" id="UP000327011"/>
    </source>
</evidence>
<dbReference type="Gene3D" id="3.40.630.30">
    <property type="match status" value="1"/>
</dbReference>
<dbReference type="SUPFAM" id="SSF55729">
    <property type="entry name" value="Acyl-CoA N-acyltransferases (Nat)"/>
    <property type="match status" value="1"/>
</dbReference>
<dbReference type="EMBL" id="VYTZ01000007">
    <property type="protein sequence ID" value="KAA9377226.1"/>
    <property type="molecule type" value="Genomic_DNA"/>
</dbReference>
<gene>
    <name evidence="2" type="ORF">F5972_21350</name>
</gene>
<accession>A0A5J5K3E2</accession>
<dbReference type="Pfam" id="PF13302">
    <property type="entry name" value="Acetyltransf_3"/>
    <property type="match status" value="1"/>
</dbReference>
<feature type="domain" description="N-acetyltransferase" evidence="1">
    <location>
        <begin position="16"/>
        <end position="175"/>
    </location>
</feature>
<dbReference type="InterPro" id="IPR016181">
    <property type="entry name" value="Acyl_CoA_acyltransferase"/>
</dbReference>
<proteinExistence type="predicted"/>
<keyword evidence="3" id="KW-1185">Reference proteome</keyword>
<reference evidence="2 3" key="1">
    <citation type="submission" date="2019-09" db="EMBL/GenBank/DDBJ databases">
        <title>Screening of Novel Bioactive Compounds from Soil-Associated.</title>
        <authorList>
            <person name="Gong X."/>
        </authorList>
    </citation>
    <scope>NUCLEOTIDE SEQUENCE [LARGE SCALE GENOMIC DNA]</scope>
    <source>
        <strain evidence="2 3">Gxj-6</strain>
    </source>
</reference>
<dbReference type="Proteomes" id="UP000327011">
    <property type="component" value="Unassembled WGS sequence"/>
</dbReference>
<protein>
    <submittedName>
        <fullName evidence="2">GNAT family N-acetyltransferase</fullName>
    </submittedName>
</protein>
<evidence type="ECO:0000313" key="2">
    <source>
        <dbReference type="EMBL" id="KAA9377226.1"/>
    </source>
</evidence>
<keyword evidence="2" id="KW-0808">Transferase</keyword>